<evidence type="ECO:0000313" key="1">
    <source>
        <dbReference type="EMBL" id="KAJ9065089.1"/>
    </source>
</evidence>
<proteinExistence type="predicted"/>
<name>A0ACC2SRQ7_9FUNG</name>
<evidence type="ECO:0000313" key="2">
    <source>
        <dbReference type="Proteomes" id="UP001165960"/>
    </source>
</evidence>
<gene>
    <name evidence="1" type="ORF">DSO57_1023416</name>
</gene>
<keyword evidence="2" id="KW-1185">Reference proteome</keyword>
<comment type="caution">
    <text evidence="1">The sequence shown here is derived from an EMBL/GenBank/DDBJ whole genome shotgun (WGS) entry which is preliminary data.</text>
</comment>
<organism evidence="1 2">
    <name type="scientific">Entomophthora muscae</name>
    <dbReference type="NCBI Taxonomy" id="34485"/>
    <lineage>
        <taxon>Eukaryota</taxon>
        <taxon>Fungi</taxon>
        <taxon>Fungi incertae sedis</taxon>
        <taxon>Zoopagomycota</taxon>
        <taxon>Entomophthoromycotina</taxon>
        <taxon>Entomophthoromycetes</taxon>
        <taxon>Entomophthorales</taxon>
        <taxon>Entomophthoraceae</taxon>
        <taxon>Entomophthora</taxon>
    </lineage>
</organism>
<sequence length="1116" mass="127673">MENSDESFLQHLAIVEGYCTTLYSSPSDVERAKAEKQLEQLLPSYLDKNIRVAQEVLPTIQFSNQILMNSNSSYALIFACQRIKNVSMTYFLAFDLETKLSIRNFILNVLATRPDLQPFVITALGRLFTVITKLGWFDSPEFRSVNVDVAKFLENEIRYRTIGLQLLSIMIDDISISPTPLILQASLKEKKVSSEFKDSQLLDAFTMAFSKVTELLAYEEDLSLVDSFTKYVDALLSLIKACVSFDFISTQDSENLDESGSTQFPSSWKPLISQTNFIPSFFALYRKVASPQSHKILSCLVNIASTRRSMFHEDEAREFVLAVTHELTEILVSGHGLNDVDNHHEFCRVLARFRTTFQLSNIADRDIYWKWIKALGDFTVSSLGNWEIYPNSLPYLMGVWVKIVASSWNLSPAGNGNMMGAELHVIPSQIFNVFLESRFRHVEQMTDPDYFYEDMLDRPELLETLEHIATIARYRYMLSSDLLINTHAEVMREYDEALANAAPDVTNKELQTCEGKLAWIVYSTGALLAGRIAYQSVDEEDIADADLSARVFRLVEPSNSLIGQMGRRMATHQTKQLNFALLYFFDHFQASYISNVSYRVTLVYTRMAQLSTIQDAGVALGVMLQRILANLQSQWADADKLIESSIHLLARLASGYNVVRKLRTMSQMEYLLTHHSPHHFAFMLNPANISHRARFYEALGRIIFSGEETSPLLDDFLNVFDASFQDLAAIEDPADYFMDTVKFAVSGLARDLQGLLFSALTRKNFSLLYDWFSSNYSQHMMRACQLYADSTEEDPDSVIKPLVALLKFYGELVMNRAQRLNFPIESAGGVILFRQVSVLMCSIAQRITRLSERTGSVPTSHIKLVVGYLRIMRHLFKGNYICFGVFALYNDPSLTNFYQAYFQLINAISPHEVFIHLKLRNIYFDLLELFIEDHLPSIGFMDNRAFVTINQVLARGVQNSTEVHISSSACRSLDLLVMLLYKNRDKGNQYYLNQLYATHEDLLALLFDSMFSTILETELSNLWAYSRPVLSFLTYNRQLFVDFSRRLLSHQIEASRAPLEQLLSRLVENIQEDMEPKTREILTNRLSNFSREIHSNQIAIVPLPLEPYMLFSSMRI</sequence>
<protein>
    <submittedName>
        <fullName evidence="1">Uncharacterized protein</fullName>
    </submittedName>
</protein>
<dbReference type="EMBL" id="QTSX02004382">
    <property type="protein sequence ID" value="KAJ9065089.1"/>
    <property type="molecule type" value="Genomic_DNA"/>
</dbReference>
<reference evidence="1" key="1">
    <citation type="submission" date="2022-04" db="EMBL/GenBank/DDBJ databases">
        <title>Genome of the entomopathogenic fungus Entomophthora muscae.</title>
        <authorList>
            <person name="Elya C."/>
            <person name="Lovett B.R."/>
            <person name="Lee E."/>
            <person name="Macias A.M."/>
            <person name="Hajek A.E."/>
            <person name="De Bivort B.L."/>
            <person name="Kasson M.T."/>
            <person name="De Fine Licht H.H."/>
            <person name="Stajich J.E."/>
        </authorList>
    </citation>
    <scope>NUCLEOTIDE SEQUENCE</scope>
    <source>
        <strain evidence="1">Berkeley</strain>
    </source>
</reference>
<accession>A0ACC2SRQ7</accession>
<dbReference type="Proteomes" id="UP001165960">
    <property type="component" value="Unassembled WGS sequence"/>
</dbReference>